<protein>
    <submittedName>
        <fullName evidence="1">Uncharacterized protein</fullName>
    </submittedName>
</protein>
<evidence type="ECO:0000313" key="2">
    <source>
        <dbReference type="Proteomes" id="UP000289738"/>
    </source>
</evidence>
<dbReference type="OrthoDB" id="1714255at2759"/>
<name>A0A445BVE7_ARAHY</name>
<dbReference type="STRING" id="3818.A0A445BVE7"/>
<dbReference type="Gramene" id="arahy.Tifrunner.gnm2.ann2.Ah08g161700.1">
    <property type="protein sequence ID" value="arahy.Tifrunner.gnm2.ann2.Ah08g161700.1-CDS"/>
    <property type="gene ID" value="arahy.Tifrunner.gnm2.ann2.Ah08g161700"/>
</dbReference>
<comment type="caution">
    <text evidence="1">The sequence shown here is derived from an EMBL/GenBank/DDBJ whole genome shotgun (WGS) entry which is preliminary data.</text>
</comment>
<gene>
    <name evidence="1" type="ORF">Ahy_A08g039158</name>
</gene>
<dbReference type="Proteomes" id="UP000289738">
    <property type="component" value="Chromosome A08"/>
</dbReference>
<organism evidence="1 2">
    <name type="scientific">Arachis hypogaea</name>
    <name type="common">Peanut</name>
    <dbReference type="NCBI Taxonomy" id="3818"/>
    <lineage>
        <taxon>Eukaryota</taxon>
        <taxon>Viridiplantae</taxon>
        <taxon>Streptophyta</taxon>
        <taxon>Embryophyta</taxon>
        <taxon>Tracheophyta</taxon>
        <taxon>Spermatophyta</taxon>
        <taxon>Magnoliopsida</taxon>
        <taxon>eudicotyledons</taxon>
        <taxon>Gunneridae</taxon>
        <taxon>Pentapetalae</taxon>
        <taxon>rosids</taxon>
        <taxon>fabids</taxon>
        <taxon>Fabales</taxon>
        <taxon>Fabaceae</taxon>
        <taxon>Papilionoideae</taxon>
        <taxon>50 kb inversion clade</taxon>
        <taxon>dalbergioids sensu lato</taxon>
        <taxon>Dalbergieae</taxon>
        <taxon>Pterocarpus clade</taxon>
        <taxon>Arachis</taxon>
    </lineage>
</organism>
<evidence type="ECO:0000313" key="1">
    <source>
        <dbReference type="EMBL" id="RYR42709.1"/>
    </source>
</evidence>
<keyword evidence="2" id="KW-1185">Reference proteome</keyword>
<dbReference type="AlphaFoldDB" id="A0A445BVE7"/>
<sequence>MNFDLFFLDLINLNVSLYIKNEFEKEKCKFWYYNQFQDKRYREDLCVVLKLPWTHMLPAVDNDCPWKAKCLSLQVLSKLGPNLSSSVVLEVLDMGLHDEAEKVRTEAVISMPVMHFWSTLDISSPVIQKIEYIKRDNEKVKKLVLITLGLLSCLYGCRGATSGLHTDECLYGEIIVVFSNHVGDYFGVWFLLSILVPRMISKRTIDGAAIQCDTSLMIVTKNGDLKIAFVEV</sequence>
<proteinExistence type="predicted"/>
<dbReference type="EMBL" id="SDMP01000008">
    <property type="protein sequence ID" value="RYR42709.1"/>
    <property type="molecule type" value="Genomic_DNA"/>
</dbReference>
<accession>A0A445BVE7</accession>
<reference evidence="1 2" key="1">
    <citation type="submission" date="2019-01" db="EMBL/GenBank/DDBJ databases">
        <title>Sequencing of cultivated peanut Arachis hypogaea provides insights into genome evolution and oil improvement.</title>
        <authorList>
            <person name="Chen X."/>
        </authorList>
    </citation>
    <scope>NUCLEOTIDE SEQUENCE [LARGE SCALE GENOMIC DNA]</scope>
    <source>
        <strain evidence="2">cv. Fuhuasheng</strain>
        <tissue evidence="1">Leaves</tissue>
    </source>
</reference>